<dbReference type="PATRIC" id="fig|1122152.4.peg.399"/>
<dbReference type="GO" id="GO:0009401">
    <property type="term" value="P:phosphoenolpyruvate-dependent sugar phosphotransferase system"/>
    <property type="evidence" value="ECO:0007669"/>
    <property type="project" value="UniProtKB-KW"/>
</dbReference>
<keyword evidence="1" id="KW-0813">Transport</keyword>
<protein>
    <recommendedName>
        <fullName evidence="7">PTS lactose/cellobiose transporter subunit IIA</fullName>
    </recommendedName>
</protein>
<dbReference type="InterPro" id="IPR036542">
    <property type="entry name" value="PTS_IIA_lac/cel_sf"/>
</dbReference>
<dbReference type="Pfam" id="PF02255">
    <property type="entry name" value="PTS_IIA"/>
    <property type="match status" value="1"/>
</dbReference>
<keyword evidence="4" id="KW-0598">Phosphotransferase system</keyword>
<dbReference type="AlphaFoldDB" id="A0A0R1RZ06"/>
<dbReference type="OrthoDB" id="350602at2"/>
<gene>
    <name evidence="5" type="ORF">FC23_GL000393</name>
</gene>
<accession>A0A0R1RZ06</accession>
<keyword evidence="2" id="KW-0762">Sugar transport</keyword>
<dbReference type="GO" id="GO:0016740">
    <property type="term" value="F:transferase activity"/>
    <property type="evidence" value="ECO:0007669"/>
    <property type="project" value="UniProtKB-KW"/>
</dbReference>
<comment type="caution">
    <text evidence="5">The sequence shown here is derived from an EMBL/GenBank/DDBJ whole genome shotgun (WGS) entry which is preliminary data.</text>
</comment>
<reference evidence="5 6" key="1">
    <citation type="journal article" date="2015" name="Genome Announc.">
        <title>Expanding the biotechnology potential of lactobacilli through comparative genomics of 213 strains and associated genera.</title>
        <authorList>
            <person name="Sun Z."/>
            <person name="Harris H.M."/>
            <person name="McCann A."/>
            <person name="Guo C."/>
            <person name="Argimon S."/>
            <person name="Zhang W."/>
            <person name="Yang X."/>
            <person name="Jeffery I.B."/>
            <person name="Cooney J.C."/>
            <person name="Kagawa T.F."/>
            <person name="Liu W."/>
            <person name="Song Y."/>
            <person name="Salvetti E."/>
            <person name="Wrobel A."/>
            <person name="Rasinkangas P."/>
            <person name="Parkhill J."/>
            <person name="Rea M.C."/>
            <person name="O'Sullivan O."/>
            <person name="Ritari J."/>
            <person name="Douillard F.P."/>
            <person name="Paul Ross R."/>
            <person name="Yang R."/>
            <person name="Briner A.E."/>
            <person name="Felis G.E."/>
            <person name="de Vos W.M."/>
            <person name="Barrangou R."/>
            <person name="Klaenhammer T.R."/>
            <person name="Caufield P.W."/>
            <person name="Cui Y."/>
            <person name="Zhang H."/>
            <person name="O'Toole P.W."/>
        </authorList>
    </citation>
    <scope>NUCLEOTIDE SEQUENCE [LARGE SCALE GENOMIC DNA]</scope>
    <source>
        <strain evidence="5 6">DSM 15354</strain>
    </source>
</reference>
<dbReference type="EMBL" id="AZFB01000014">
    <property type="protein sequence ID" value="KRL62017.1"/>
    <property type="molecule type" value="Genomic_DNA"/>
</dbReference>
<name>A0A0R1RZ06_9LACO</name>
<dbReference type="Gene3D" id="1.20.58.80">
    <property type="entry name" value="Phosphotransferase system, lactose/cellobiose-type IIA subunit"/>
    <property type="match status" value="1"/>
</dbReference>
<organism evidence="5 6">
    <name type="scientific">Lactobacillus psittaci DSM 15354</name>
    <dbReference type="NCBI Taxonomy" id="1122152"/>
    <lineage>
        <taxon>Bacteria</taxon>
        <taxon>Bacillati</taxon>
        <taxon>Bacillota</taxon>
        <taxon>Bacilli</taxon>
        <taxon>Lactobacillales</taxon>
        <taxon>Lactobacillaceae</taxon>
        <taxon>Lactobacillus</taxon>
    </lineage>
</organism>
<dbReference type="STRING" id="1122152.GCA_000425905_01304"/>
<evidence type="ECO:0000313" key="6">
    <source>
        <dbReference type="Proteomes" id="UP000051931"/>
    </source>
</evidence>
<keyword evidence="3" id="KW-0808">Transferase</keyword>
<dbReference type="RefSeq" id="WP_034538233.1">
    <property type="nucleotide sequence ID" value="NZ_AUEI01000013.1"/>
</dbReference>
<proteinExistence type="predicted"/>
<dbReference type="Proteomes" id="UP000051931">
    <property type="component" value="Unassembled WGS sequence"/>
</dbReference>
<dbReference type="eggNOG" id="COG1447">
    <property type="taxonomic scope" value="Bacteria"/>
</dbReference>
<keyword evidence="6" id="KW-1185">Reference proteome</keyword>
<evidence type="ECO:0008006" key="7">
    <source>
        <dbReference type="Google" id="ProtNLM"/>
    </source>
</evidence>
<evidence type="ECO:0000256" key="1">
    <source>
        <dbReference type="ARBA" id="ARBA00022448"/>
    </source>
</evidence>
<dbReference type="SUPFAM" id="SSF46973">
    <property type="entry name" value="Enzyme IIa from lactose specific PTS, IIa-lac"/>
    <property type="match status" value="1"/>
</dbReference>
<evidence type="ECO:0000256" key="2">
    <source>
        <dbReference type="ARBA" id="ARBA00022597"/>
    </source>
</evidence>
<evidence type="ECO:0000256" key="3">
    <source>
        <dbReference type="ARBA" id="ARBA00022679"/>
    </source>
</evidence>
<evidence type="ECO:0000313" key="5">
    <source>
        <dbReference type="EMBL" id="KRL62017.1"/>
    </source>
</evidence>
<evidence type="ECO:0000256" key="4">
    <source>
        <dbReference type="ARBA" id="ARBA00022683"/>
    </source>
</evidence>
<sequence length="62" mass="7070">MDEKQLQRAMELISVAGNSKSLSIQAMNAAEKNDFTKADEYLKEAQKYLHEDITSHQWTGIL</sequence>
<dbReference type="InterPro" id="IPR003188">
    <property type="entry name" value="PTS_IIA_lac/cel"/>
</dbReference>